<proteinExistence type="predicted"/>
<feature type="non-terminal residue" evidence="1">
    <location>
        <position position="1"/>
    </location>
</feature>
<gene>
    <name evidence="1" type="ORF">AMELA_G00192660</name>
</gene>
<dbReference type="AlphaFoldDB" id="A0A7J6A8Q7"/>
<keyword evidence="2" id="KW-1185">Reference proteome</keyword>
<protein>
    <submittedName>
        <fullName evidence="1">Uncharacterized protein</fullName>
    </submittedName>
</protein>
<sequence>TISLVGRFPIRVCCGCFCISPSLTQPLMLLMREPQSEYGRLAELRERWDLFSREFLKHKRLGCQSDLQTKAGLFTASHWRTFTLKAGARRAG</sequence>
<dbReference type="EMBL" id="JAAGNN010000017">
    <property type="protein sequence ID" value="KAF4077838.1"/>
    <property type="molecule type" value="Genomic_DNA"/>
</dbReference>
<evidence type="ECO:0000313" key="1">
    <source>
        <dbReference type="EMBL" id="KAF4077838.1"/>
    </source>
</evidence>
<name>A0A7J6A8Q7_AMEME</name>
<comment type="caution">
    <text evidence="1">The sequence shown here is derived from an EMBL/GenBank/DDBJ whole genome shotgun (WGS) entry which is preliminary data.</text>
</comment>
<dbReference type="Proteomes" id="UP000593565">
    <property type="component" value="Unassembled WGS sequence"/>
</dbReference>
<evidence type="ECO:0000313" key="2">
    <source>
        <dbReference type="Proteomes" id="UP000593565"/>
    </source>
</evidence>
<reference evidence="1 2" key="1">
    <citation type="submission" date="2020-02" db="EMBL/GenBank/DDBJ databases">
        <title>A chromosome-scale genome assembly of the black bullhead catfish (Ameiurus melas).</title>
        <authorList>
            <person name="Wen M."/>
            <person name="Zham M."/>
            <person name="Cabau C."/>
            <person name="Klopp C."/>
            <person name="Donnadieu C."/>
            <person name="Roques C."/>
            <person name="Bouchez O."/>
            <person name="Lampietro C."/>
            <person name="Jouanno E."/>
            <person name="Herpin A."/>
            <person name="Louis A."/>
            <person name="Berthelot C."/>
            <person name="Parey E."/>
            <person name="Roest-Crollius H."/>
            <person name="Braasch I."/>
            <person name="Postlethwait J."/>
            <person name="Robinson-Rechavi M."/>
            <person name="Echchiki A."/>
            <person name="Begum T."/>
            <person name="Montfort J."/>
            <person name="Schartl M."/>
            <person name="Bobe J."/>
            <person name="Guiguen Y."/>
        </authorList>
    </citation>
    <scope>NUCLEOTIDE SEQUENCE [LARGE SCALE GENOMIC DNA]</scope>
    <source>
        <strain evidence="1">M_S1</strain>
        <tissue evidence="1">Blood</tissue>
    </source>
</reference>
<organism evidence="1 2">
    <name type="scientific">Ameiurus melas</name>
    <name type="common">Black bullhead</name>
    <name type="synonym">Silurus melas</name>
    <dbReference type="NCBI Taxonomy" id="219545"/>
    <lineage>
        <taxon>Eukaryota</taxon>
        <taxon>Metazoa</taxon>
        <taxon>Chordata</taxon>
        <taxon>Craniata</taxon>
        <taxon>Vertebrata</taxon>
        <taxon>Euteleostomi</taxon>
        <taxon>Actinopterygii</taxon>
        <taxon>Neopterygii</taxon>
        <taxon>Teleostei</taxon>
        <taxon>Ostariophysi</taxon>
        <taxon>Siluriformes</taxon>
        <taxon>Ictaluridae</taxon>
        <taxon>Ameiurus</taxon>
    </lineage>
</organism>
<accession>A0A7J6A8Q7</accession>